<evidence type="ECO:0000256" key="14">
    <source>
        <dbReference type="ARBA" id="ARBA00079807"/>
    </source>
</evidence>
<evidence type="ECO:0000313" key="17">
    <source>
        <dbReference type="EMBL" id="SDC52802.1"/>
    </source>
</evidence>
<dbReference type="InterPro" id="IPR050054">
    <property type="entry name" value="UPRTase/APRTase"/>
</dbReference>
<feature type="binding site" evidence="15">
    <location>
        <position position="104"/>
    </location>
    <ligand>
        <name>5-phospho-alpha-D-ribose 1-diphosphate</name>
        <dbReference type="ChEBI" id="CHEBI:58017"/>
    </ligand>
</feature>
<keyword evidence="7 15" id="KW-0547">Nucleotide-binding</keyword>
<keyword evidence="4 15" id="KW-0021">Allosteric enzyme</keyword>
<dbReference type="PANTHER" id="PTHR32315">
    <property type="entry name" value="ADENINE PHOSPHORIBOSYLTRANSFERASE"/>
    <property type="match status" value="1"/>
</dbReference>
<dbReference type="UniPathway" id="UPA00574">
    <property type="reaction ID" value="UER00636"/>
</dbReference>
<evidence type="ECO:0000256" key="1">
    <source>
        <dbReference type="ARBA" id="ARBA00005180"/>
    </source>
</evidence>
<keyword evidence="5 15" id="KW-0328">Glycosyltransferase</keyword>
<accession>A0A1G6MB61</accession>
<comment type="similarity">
    <text evidence="2 15">Belongs to the UPRTase family.</text>
</comment>
<comment type="pathway">
    <text evidence="1 15">Pyrimidine metabolism; UMP biosynthesis via salvage pathway; UMP from uracil: step 1/1.</text>
</comment>
<feature type="binding site" evidence="15">
    <location>
        <position position="200"/>
    </location>
    <ligand>
        <name>5-phospho-alpha-D-ribose 1-diphosphate</name>
        <dbReference type="ChEBI" id="CHEBI:58017"/>
    </ligand>
</feature>
<evidence type="ECO:0000256" key="13">
    <source>
        <dbReference type="ARBA" id="ARBA00072146"/>
    </source>
</evidence>
<feature type="binding site" evidence="15">
    <location>
        <position position="194"/>
    </location>
    <ligand>
        <name>uracil</name>
        <dbReference type="ChEBI" id="CHEBI:17568"/>
    </ligand>
</feature>
<dbReference type="NCBIfam" id="TIGR01091">
    <property type="entry name" value="upp"/>
    <property type="match status" value="1"/>
</dbReference>
<evidence type="ECO:0000256" key="7">
    <source>
        <dbReference type="ARBA" id="ARBA00022741"/>
    </source>
</evidence>
<keyword evidence="8 15" id="KW-0460">Magnesium</keyword>
<dbReference type="HAMAP" id="MF_01218_B">
    <property type="entry name" value="Upp_B"/>
    <property type="match status" value="1"/>
</dbReference>
<dbReference type="OrthoDB" id="9781675at2"/>
<comment type="function">
    <text evidence="12 15">Catalyzes the conversion of uracil and 5-phospho-alpha-D-ribose 1-diphosphate (PRPP) to UMP and diphosphate.</text>
</comment>
<evidence type="ECO:0000256" key="4">
    <source>
        <dbReference type="ARBA" id="ARBA00022533"/>
    </source>
</evidence>
<comment type="cofactor">
    <cofactor evidence="15">
        <name>Mg(2+)</name>
        <dbReference type="ChEBI" id="CHEBI:18420"/>
    </cofactor>
    <text evidence="15">Binds 1 Mg(2+) ion per subunit. The magnesium is bound as Mg-PRPP.</text>
</comment>
<comment type="activity regulation">
    <text evidence="15">Allosterically activated by GTP.</text>
</comment>
<dbReference type="InterPro" id="IPR000836">
    <property type="entry name" value="PRTase_dom"/>
</dbReference>
<dbReference type="FunFam" id="3.40.50.2020:FF:000003">
    <property type="entry name" value="Uracil phosphoribosyltransferase"/>
    <property type="match status" value="1"/>
</dbReference>
<comment type="catalytic activity">
    <reaction evidence="11 15">
        <text>UMP + diphosphate = 5-phospho-alpha-D-ribose 1-diphosphate + uracil</text>
        <dbReference type="Rhea" id="RHEA:13017"/>
        <dbReference type="ChEBI" id="CHEBI:17568"/>
        <dbReference type="ChEBI" id="CHEBI:33019"/>
        <dbReference type="ChEBI" id="CHEBI:57865"/>
        <dbReference type="ChEBI" id="CHEBI:58017"/>
        <dbReference type="EC" id="2.4.2.9"/>
    </reaction>
</comment>
<protein>
    <recommendedName>
        <fullName evidence="13 15">Uracil phosphoribosyltransferase</fullName>
        <ecNumber evidence="3 15">2.4.2.9</ecNumber>
    </recommendedName>
    <alternativeName>
        <fullName evidence="10 15">UMP pyrophosphorylase</fullName>
    </alternativeName>
    <alternativeName>
        <fullName evidence="14 15">UPRTase</fullName>
    </alternativeName>
</protein>
<dbReference type="Proteomes" id="UP000199387">
    <property type="component" value="Unassembled WGS sequence"/>
</dbReference>
<dbReference type="InterPro" id="IPR034332">
    <property type="entry name" value="Upp_B"/>
</dbReference>
<dbReference type="PANTHER" id="PTHR32315:SF4">
    <property type="entry name" value="URACIL PHOSPHORIBOSYLTRANSFERASE, CHLOROPLASTIC"/>
    <property type="match status" value="1"/>
</dbReference>
<dbReference type="STRING" id="1236220.SAMN04488112_10996"/>
<dbReference type="InterPro" id="IPR005765">
    <property type="entry name" value="UPRT"/>
</dbReference>
<dbReference type="RefSeq" id="WP_091569637.1">
    <property type="nucleotide sequence ID" value="NZ_FMZA01000009.1"/>
</dbReference>
<keyword evidence="9 15" id="KW-0342">GTP-binding</keyword>
<feature type="binding site" evidence="15">
    <location>
        <begin position="131"/>
        <end position="139"/>
    </location>
    <ligand>
        <name>5-phospho-alpha-D-ribose 1-diphosphate</name>
        <dbReference type="ChEBI" id="CHEBI:58017"/>
    </ligand>
</feature>
<gene>
    <name evidence="15" type="primary">upp</name>
    <name evidence="17" type="ORF">SAMN04488112_10996</name>
</gene>
<dbReference type="GO" id="GO:0000287">
    <property type="term" value="F:magnesium ion binding"/>
    <property type="evidence" value="ECO:0007669"/>
    <property type="project" value="UniProtKB-UniRule"/>
</dbReference>
<evidence type="ECO:0000256" key="11">
    <source>
        <dbReference type="ARBA" id="ARBA00052919"/>
    </source>
</evidence>
<sequence length="209" mass="22924">MGNVYVFDHPLIQHKLTYIRDKETGTKEFRELVEEVSALMAYEITRDMPLTEVTVETPVTTAKCKVLSGKKLGLVPILRAGLGMVDGILRLIPAARVGHIGLYRDPETLKPVQYYAKMPSDIGDRELIVIDPMLATGGSAAEAISRIKEMGAKNIKLMCLIAAPEGVKEVQKAHEDVDIYVAAVDEKLDENSYIVPGLGDAGDRLFGTR</sequence>
<dbReference type="Gene3D" id="3.40.50.2020">
    <property type="match status" value="1"/>
</dbReference>
<proteinExistence type="inferred from homology"/>
<dbReference type="GO" id="GO:0005525">
    <property type="term" value="F:GTP binding"/>
    <property type="evidence" value="ECO:0007669"/>
    <property type="project" value="UniProtKB-KW"/>
</dbReference>
<dbReference type="EC" id="2.4.2.9" evidence="3 15"/>
<reference evidence="17 18" key="1">
    <citation type="submission" date="2016-10" db="EMBL/GenBank/DDBJ databases">
        <authorList>
            <person name="de Groot N.N."/>
        </authorList>
    </citation>
    <scope>NUCLEOTIDE SEQUENCE [LARGE SCALE GENOMIC DNA]</scope>
    <source>
        <strain evidence="17 18">DSM 45514</strain>
    </source>
</reference>
<evidence type="ECO:0000256" key="3">
    <source>
        <dbReference type="ARBA" id="ARBA00011894"/>
    </source>
</evidence>
<dbReference type="GO" id="GO:0006223">
    <property type="term" value="P:uracil salvage"/>
    <property type="evidence" value="ECO:0007669"/>
    <property type="project" value="InterPro"/>
</dbReference>
<evidence type="ECO:0000256" key="10">
    <source>
        <dbReference type="ARBA" id="ARBA00031082"/>
    </source>
</evidence>
<dbReference type="GO" id="GO:0004845">
    <property type="term" value="F:uracil phosphoribosyltransferase activity"/>
    <property type="evidence" value="ECO:0007669"/>
    <property type="project" value="UniProtKB-UniRule"/>
</dbReference>
<evidence type="ECO:0000256" key="6">
    <source>
        <dbReference type="ARBA" id="ARBA00022679"/>
    </source>
</evidence>
<dbReference type="GO" id="GO:0005737">
    <property type="term" value="C:cytoplasm"/>
    <property type="evidence" value="ECO:0007669"/>
    <property type="project" value="UniProtKB-ARBA"/>
</dbReference>
<evidence type="ECO:0000256" key="5">
    <source>
        <dbReference type="ARBA" id="ARBA00022676"/>
    </source>
</evidence>
<dbReference type="NCBIfam" id="NF001097">
    <property type="entry name" value="PRK00129.1"/>
    <property type="match status" value="1"/>
</dbReference>
<dbReference type="AlphaFoldDB" id="A0A1G6MB61"/>
<evidence type="ECO:0000256" key="2">
    <source>
        <dbReference type="ARBA" id="ARBA00009516"/>
    </source>
</evidence>
<evidence type="ECO:0000256" key="8">
    <source>
        <dbReference type="ARBA" id="ARBA00022842"/>
    </source>
</evidence>
<evidence type="ECO:0000256" key="9">
    <source>
        <dbReference type="ARBA" id="ARBA00023134"/>
    </source>
</evidence>
<dbReference type="Pfam" id="PF14681">
    <property type="entry name" value="UPRTase"/>
    <property type="match status" value="1"/>
</dbReference>
<dbReference type="EMBL" id="FMZA01000009">
    <property type="protein sequence ID" value="SDC52802.1"/>
    <property type="molecule type" value="Genomic_DNA"/>
</dbReference>
<dbReference type="InterPro" id="IPR029057">
    <property type="entry name" value="PRTase-like"/>
</dbReference>
<name>A0A1G6MB61_9BACL</name>
<keyword evidence="6 15" id="KW-0808">Transferase</keyword>
<organism evidence="17 18">
    <name type="scientific">Melghirimyces thermohalophilus</name>
    <dbReference type="NCBI Taxonomy" id="1236220"/>
    <lineage>
        <taxon>Bacteria</taxon>
        <taxon>Bacillati</taxon>
        <taxon>Bacillota</taxon>
        <taxon>Bacilli</taxon>
        <taxon>Bacillales</taxon>
        <taxon>Thermoactinomycetaceae</taxon>
        <taxon>Melghirimyces</taxon>
    </lineage>
</organism>
<dbReference type="GO" id="GO:0044206">
    <property type="term" value="P:UMP salvage"/>
    <property type="evidence" value="ECO:0007669"/>
    <property type="project" value="UniProtKB-UniRule"/>
</dbReference>
<evidence type="ECO:0000313" key="18">
    <source>
        <dbReference type="Proteomes" id="UP000199387"/>
    </source>
</evidence>
<feature type="domain" description="Phosphoribosyltransferase" evidence="16">
    <location>
        <begin position="6"/>
        <end position="208"/>
    </location>
</feature>
<evidence type="ECO:0000256" key="12">
    <source>
        <dbReference type="ARBA" id="ARBA00056901"/>
    </source>
</evidence>
<evidence type="ECO:0000256" key="15">
    <source>
        <dbReference type="HAMAP-Rule" id="MF_01218"/>
    </source>
</evidence>
<feature type="binding site" evidence="15">
    <location>
        <position position="79"/>
    </location>
    <ligand>
        <name>5-phospho-alpha-D-ribose 1-diphosphate</name>
        <dbReference type="ChEBI" id="CHEBI:58017"/>
    </ligand>
</feature>
<keyword evidence="18" id="KW-1185">Reference proteome</keyword>
<feature type="binding site" evidence="15">
    <location>
        <begin position="199"/>
        <end position="201"/>
    </location>
    <ligand>
        <name>uracil</name>
        <dbReference type="ChEBI" id="CHEBI:17568"/>
    </ligand>
</feature>
<evidence type="ECO:0000259" key="16">
    <source>
        <dbReference type="Pfam" id="PF14681"/>
    </source>
</evidence>
<dbReference type="SUPFAM" id="SSF53271">
    <property type="entry name" value="PRTase-like"/>
    <property type="match status" value="1"/>
</dbReference>
<dbReference type="CDD" id="cd06223">
    <property type="entry name" value="PRTases_typeI"/>
    <property type="match status" value="1"/>
</dbReference>